<dbReference type="InterPro" id="IPR002852">
    <property type="entry name" value="UPF0251"/>
</dbReference>
<evidence type="ECO:0000256" key="1">
    <source>
        <dbReference type="ARBA" id="ARBA00009350"/>
    </source>
</evidence>
<dbReference type="RefSeq" id="WP_091833741.1">
    <property type="nucleotide sequence ID" value="NZ_FNZK01000017.1"/>
</dbReference>
<dbReference type="PANTHER" id="PTHR37478:SF2">
    <property type="entry name" value="UPF0251 PROTEIN TK0562"/>
    <property type="match status" value="1"/>
</dbReference>
<accession>A0A1H7BS83</accession>
<name>A0A1H7BS83_9FIRM</name>
<organism evidence="2 3">
    <name type="scientific">Propionispira arboris</name>
    <dbReference type="NCBI Taxonomy" id="84035"/>
    <lineage>
        <taxon>Bacteria</taxon>
        <taxon>Bacillati</taxon>
        <taxon>Bacillota</taxon>
        <taxon>Negativicutes</taxon>
        <taxon>Selenomonadales</taxon>
        <taxon>Selenomonadaceae</taxon>
        <taxon>Propionispira</taxon>
    </lineage>
</organism>
<dbReference type="Proteomes" id="UP000199662">
    <property type="component" value="Unassembled WGS sequence"/>
</dbReference>
<sequence>MSRLPCCSLVEREPVCHKFIPEMEEAENERKIIVYVEELEAIRLKDLYKLDQLACANRMKISRGTFQRILQSGRQKIATALIHGQTIFIQGEHYRLKE</sequence>
<keyword evidence="3" id="KW-1185">Reference proteome</keyword>
<proteinExistence type="inferred from homology"/>
<keyword evidence="2" id="KW-0238">DNA-binding</keyword>
<dbReference type="AlphaFoldDB" id="A0A1H7BS83"/>
<dbReference type="STRING" id="84035.SAMN05660742_117106"/>
<gene>
    <name evidence="2" type="ORF">SAMN05660742_117106</name>
</gene>
<evidence type="ECO:0000313" key="2">
    <source>
        <dbReference type="EMBL" id="SEJ80321.1"/>
    </source>
</evidence>
<evidence type="ECO:0000313" key="3">
    <source>
        <dbReference type="Proteomes" id="UP000199662"/>
    </source>
</evidence>
<dbReference type="Pfam" id="PF02001">
    <property type="entry name" value="DUF134"/>
    <property type="match status" value="1"/>
</dbReference>
<dbReference type="PANTHER" id="PTHR37478">
    <property type="match status" value="1"/>
</dbReference>
<dbReference type="EMBL" id="FNZK01000017">
    <property type="protein sequence ID" value="SEJ80321.1"/>
    <property type="molecule type" value="Genomic_DNA"/>
</dbReference>
<dbReference type="GO" id="GO:0003677">
    <property type="term" value="F:DNA binding"/>
    <property type="evidence" value="ECO:0007669"/>
    <property type="project" value="UniProtKB-KW"/>
</dbReference>
<comment type="similarity">
    <text evidence="1">Belongs to the UPF0251 family.</text>
</comment>
<reference evidence="3" key="1">
    <citation type="submission" date="2016-10" db="EMBL/GenBank/DDBJ databases">
        <authorList>
            <person name="Varghese N."/>
            <person name="Submissions S."/>
        </authorList>
    </citation>
    <scope>NUCLEOTIDE SEQUENCE [LARGE SCALE GENOMIC DNA]</scope>
    <source>
        <strain evidence="3">DSM 2179</strain>
    </source>
</reference>
<protein>
    <submittedName>
        <fullName evidence="2">Predicted DNA-binding protein, UPF0251 family</fullName>
    </submittedName>
</protein>